<evidence type="ECO:0000256" key="1">
    <source>
        <dbReference type="SAM" id="SignalP"/>
    </source>
</evidence>
<dbReference type="Gene3D" id="3.40.50.10320">
    <property type="entry name" value="LmbE-like"/>
    <property type="match status" value="1"/>
</dbReference>
<comment type="caution">
    <text evidence="2">The sequence shown here is derived from an EMBL/GenBank/DDBJ whole genome shotgun (WGS) entry which is preliminary data.</text>
</comment>
<dbReference type="AlphaFoldDB" id="A0A5R9F8B5"/>
<dbReference type="PANTHER" id="PTHR30032">
    <property type="entry name" value="N-ACETYLMURAMOYL-L-ALANINE AMIDASE-RELATED"/>
    <property type="match status" value="1"/>
</dbReference>
<dbReference type="RefSeq" id="WP_138123819.1">
    <property type="nucleotide sequence ID" value="NZ_SWLG01000003.1"/>
</dbReference>
<dbReference type="SUPFAM" id="SSF102588">
    <property type="entry name" value="LmbE-like"/>
    <property type="match status" value="1"/>
</dbReference>
<gene>
    <name evidence="2" type="ORF">FCL54_04955</name>
</gene>
<evidence type="ECO:0000313" key="3">
    <source>
        <dbReference type="Proteomes" id="UP000308230"/>
    </source>
</evidence>
<dbReference type="OrthoDB" id="363232at2"/>
<name>A0A5R9F8B5_9BACL</name>
<feature type="signal peptide" evidence="1">
    <location>
        <begin position="1"/>
        <end position="19"/>
    </location>
</feature>
<dbReference type="InterPro" id="IPR051922">
    <property type="entry name" value="Bact_Sporulation_Assoc"/>
</dbReference>
<evidence type="ECO:0000313" key="2">
    <source>
        <dbReference type="EMBL" id="TLS38490.1"/>
    </source>
</evidence>
<dbReference type="Pfam" id="PF04122">
    <property type="entry name" value="CW_binding_2"/>
    <property type="match status" value="3"/>
</dbReference>
<dbReference type="Pfam" id="PF02585">
    <property type="entry name" value="PIG-L"/>
    <property type="match status" value="1"/>
</dbReference>
<keyword evidence="1" id="KW-0732">Signal</keyword>
<evidence type="ECO:0008006" key="4">
    <source>
        <dbReference type="Google" id="ProtNLM"/>
    </source>
</evidence>
<keyword evidence="3" id="KW-1185">Reference proteome</keyword>
<dbReference type="InterPro" id="IPR007253">
    <property type="entry name" value="Cell_wall-bd_2"/>
</dbReference>
<feature type="chain" id="PRO_5039333332" description="N-acetylmuramoyl-L-alanine amidase" evidence="1">
    <location>
        <begin position="20"/>
        <end position="572"/>
    </location>
</feature>
<dbReference type="Gene3D" id="3.40.50.12090">
    <property type="match status" value="2"/>
</dbReference>
<sequence length="572" mass="63546">MRKACISVLVILLFLLTFADVKYADSEMPIRFDGKDRFEVAVNVSKRGWPKAENVIIVNYLAFADALAASPLAYKLNAPILLTHPNKLTGATKDEIKRLSPSKVSIIGGPGSVSGTVEKELKDLGVSTERITGEDRFEVAHNIAKKLGQTSTVTLANGLKFPDALAIAPYAARKGYPILLTRENDLPAVTKKDITGKGKVIIVGGRGSVSDSIANQFSNKIRIDGKDRFEVSANVISTLNLSVDKAYISTGLSFADALTGSVMAAKDNAALLLTSPNRLSSQTEQIIMEEDIEKFSFLGGNASISDSVASYIMFHRPTDDPVVYFVPHADDEVLTYAVDIRNAMKSNRPIYLVLLSKGEDSGARDIQNGSYDEQSINSELAGKPVYCWFHSTYHDPVKEGYLHGHLSKEEFGDLRVDDFLRASKAMGVASDHLFVDTIPNTSLSKDNVIEKMNVYINKFPNADFRTMSKDDAHPPHALLGRALEELELRGRINPYKTIYFVSMYTDRFSGKKLDIEKQHEEISDQSDHDYINRSIDEYKYFIPEEGIYANGYHSVPSQFNTLSRNMYTSYYY</sequence>
<dbReference type="PANTHER" id="PTHR30032:SF8">
    <property type="entry name" value="GERMINATION-SPECIFIC N-ACETYLMURAMOYL-L-ALANINE AMIDASE"/>
    <property type="match status" value="1"/>
</dbReference>
<dbReference type="EMBL" id="SWLG01000003">
    <property type="protein sequence ID" value="TLS38490.1"/>
    <property type="molecule type" value="Genomic_DNA"/>
</dbReference>
<reference evidence="2 3" key="1">
    <citation type="submission" date="2019-04" db="EMBL/GenBank/DDBJ databases">
        <title>Bacillus caeni sp. nov., a bacterium isolated from mangrove sediment.</title>
        <authorList>
            <person name="Huang H."/>
            <person name="Mo K."/>
            <person name="Hu Y."/>
        </authorList>
    </citation>
    <scope>NUCLEOTIDE SEQUENCE [LARGE SCALE GENOMIC DNA]</scope>
    <source>
        <strain evidence="2 3">HB172195</strain>
    </source>
</reference>
<dbReference type="Proteomes" id="UP000308230">
    <property type="component" value="Unassembled WGS sequence"/>
</dbReference>
<accession>A0A5R9F8B5</accession>
<organism evidence="2 3">
    <name type="scientific">Exobacillus caeni</name>
    <dbReference type="NCBI Taxonomy" id="2574798"/>
    <lineage>
        <taxon>Bacteria</taxon>
        <taxon>Bacillati</taxon>
        <taxon>Bacillota</taxon>
        <taxon>Bacilli</taxon>
        <taxon>Bacillales</taxon>
        <taxon>Guptibacillaceae</taxon>
        <taxon>Exobacillus</taxon>
    </lineage>
</organism>
<dbReference type="InterPro" id="IPR003737">
    <property type="entry name" value="GlcNAc_PI_deacetylase-related"/>
</dbReference>
<protein>
    <recommendedName>
        <fullName evidence="4">N-acetylmuramoyl-L-alanine amidase</fullName>
    </recommendedName>
</protein>
<proteinExistence type="predicted"/>
<dbReference type="InterPro" id="IPR024078">
    <property type="entry name" value="LmbE-like_dom_sf"/>
</dbReference>